<evidence type="ECO:0000313" key="11">
    <source>
        <dbReference type="EMBL" id="GHA05954.1"/>
    </source>
</evidence>
<dbReference type="GO" id="GO:0004042">
    <property type="term" value="F:L-glutamate N-acetyltransferase activity"/>
    <property type="evidence" value="ECO:0007669"/>
    <property type="project" value="UniProtKB-UniRule"/>
</dbReference>
<dbReference type="GO" id="GO:0004358">
    <property type="term" value="F:L-glutamate N-acetyltransferase activity, acting on acetyl-L-ornithine as donor"/>
    <property type="evidence" value="ECO:0007669"/>
    <property type="project" value="UniProtKB-UniRule"/>
</dbReference>
<reference evidence="11" key="1">
    <citation type="journal article" date="2014" name="Int. J. Syst. Evol. Microbiol.">
        <title>Complete genome sequence of Corynebacterium casei LMG S-19264T (=DSM 44701T), isolated from a smear-ripened cheese.</title>
        <authorList>
            <consortium name="US DOE Joint Genome Institute (JGI-PGF)"/>
            <person name="Walter F."/>
            <person name="Albersmeier A."/>
            <person name="Kalinowski J."/>
            <person name="Ruckert C."/>
        </authorList>
    </citation>
    <scope>NUCLEOTIDE SEQUENCE</scope>
    <source>
        <strain evidence="11">KCTC 12711</strain>
    </source>
</reference>
<comment type="similarity">
    <text evidence="2 10">Belongs to the ArgJ family.</text>
</comment>
<dbReference type="EMBL" id="BMXA01000002">
    <property type="protein sequence ID" value="GHA05954.1"/>
    <property type="molecule type" value="Genomic_DNA"/>
</dbReference>
<gene>
    <name evidence="10 11" type="primary">argJ</name>
    <name evidence="11" type="ORF">GCM10008090_14490</name>
</gene>
<comment type="function">
    <text evidence="10">Catalyzes two activities which are involved in the cyclic version of arginine biosynthesis: the synthesis of N-acetylglutamate from glutamate and acetyl-CoA as the acetyl donor, and of ornithine by transacetylation between N(2)-acetylornithine and glutamate.</text>
</comment>
<comment type="catalytic activity">
    <reaction evidence="10">
        <text>N(2)-acetyl-L-ornithine + L-glutamate = N-acetyl-L-glutamate + L-ornithine</text>
        <dbReference type="Rhea" id="RHEA:15349"/>
        <dbReference type="ChEBI" id="CHEBI:29985"/>
        <dbReference type="ChEBI" id="CHEBI:44337"/>
        <dbReference type="ChEBI" id="CHEBI:46911"/>
        <dbReference type="ChEBI" id="CHEBI:57805"/>
        <dbReference type="EC" id="2.3.1.35"/>
    </reaction>
</comment>
<dbReference type="EC" id="2.3.1.1" evidence="10"/>
<dbReference type="Pfam" id="PF01960">
    <property type="entry name" value="ArgJ"/>
    <property type="match status" value="1"/>
</dbReference>
<dbReference type="NCBIfam" id="TIGR00120">
    <property type="entry name" value="ArgJ"/>
    <property type="match status" value="1"/>
</dbReference>
<comment type="subcellular location">
    <subcellularLocation>
        <location evidence="1 10">Cytoplasm</location>
    </subcellularLocation>
</comment>
<dbReference type="FunFam" id="3.10.20.340:FF:000003">
    <property type="entry name" value="Arginine biosynthesis bifunctional protein ArgJ"/>
    <property type="match status" value="1"/>
</dbReference>
<evidence type="ECO:0000256" key="9">
    <source>
        <dbReference type="ARBA" id="ARBA00023315"/>
    </source>
</evidence>
<dbReference type="RefSeq" id="WP_189399380.1">
    <property type="nucleotide sequence ID" value="NZ_BMXA01000002.1"/>
</dbReference>
<evidence type="ECO:0000256" key="6">
    <source>
        <dbReference type="ARBA" id="ARBA00022605"/>
    </source>
</evidence>
<feature type="binding site" evidence="10">
    <location>
        <position position="153"/>
    </location>
    <ligand>
        <name>substrate</name>
    </ligand>
</feature>
<reference evidence="11" key="2">
    <citation type="submission" date="2020-09" db="EMBL/GenBank/DDBJ databases">
        <authorList>
            <person name="Sun Q."/>
            <person name="Kim S."/>
        </authorList>
    </citation>
    <scope>NUCLEOTIDE SEQUENCE</scope>
    <source>
        <strain evidence="11">KCTC 12711</strain>
    </source>
</reference>
<feature type="binding site" evidence="10">
    <location>
        <position position="405"/>
    </location>
    <ligand>
        <name>substrate</name>
    </ligand>
</feature>
<dbReference type="GO" id="GO:0006526">
    <property type="term" value="P:L-arginine biosynthetic process"/>
    <property type="evidence" value="ECO:0007669"/>
    <property type="project" value="UniProtKB-UniRule"/>
</dbReference>
<sequence length="405" mass="42401">MAVGLNPPAKLAPVQGIELGIAEAGIRYSNRADLVVLSLCEGSTCAAVFTKNKCCAAPVTLARDHLAAASVRALVINSGNANAVTGETGMRNAEQSCAMVAQAMGVDASQVLPFSTGVIGEQLNMSAMTSGIPQAVANLDVDNWLSAAEALMTTDTIAKAVSTTVTLAGKPVTITGMAKGSGMICPNMATMLAYVATDAALPQALLQECLHRGVDDSFNRITVDGDTSTNDALVLMATGKSGFELKDLESEVGQQFYNALERVLVELATAIVRDAEGATKFVRIDVRHAERVDDAKAIAFSIAHSPLVKTALFASDPNWGRILMALGKADVSALEMSRVNIQIGDVALIVKGEPATTYHEALGKQVFSQAEIGITIDLGLGAASFHVWTSDLSHDYVSINADYRS</sequence>
<feature type="chain" id="PRO_5038201720" description="Arginine biosynthesis bifunctional protein ArgJ beta chain" evidence="10">
    <location>
        <begin position="190"/>
        <end position="405"/>
    </location>
</feature>
<dbReference type="NCBIfam" id="NF003802">
    <property type="entry name" value="PRK05388.1"/>
    <property type="match status" value="1"/>
</dbReference>
<keyword evidence="4 10" id="KW-0963">Cytoplasm</keyword>
<dbReference type="GO" id="GO:0005737">
    <property type="term" value="C:cytoplasm"/>
    <property type="evidence" value="ECO:0007669"/>
    <property type="project" value="UniProtKB-SubCell"/>
</dbReference>
<dbReference type="Gene3D" id="3.60.70.12">
    <property type="entry name" value="L-amino peptidase D-ALA esterase/amidase"/>
    <property type="match status" value="1"/>
</dbReference>
<feature type="binding site" evidence="10">
    <location>
        <position position="276"/>
    </location>
    <ligand>
        <name>substrate</name>
    </ligand>
</feature>
<evidence type="ECO:0000256" key="8">
    <source>
        <dbReference type="ARBA" id="ARBA00022813"/>
    </source>
</evidence>
<feature type="chain" id="PRO_5038201721" description="Arginine biosynthesis bifunctional protein ArgJ alpha chain" evidence="10">
    <location>
        <begin position="1"/>
        <end position="189"/>
    </location>
</feature>
<protein>
    <recommendedName>
        <fullName evidence="10">Arginine biosynthesis bifunctional protein ArgJ</fullName>
    </recommendedName>
    <domain>
        <recommendedName>
            <fullName evidence="10">Glutamate N-acetyltransferase</fullName>
            <ecNumber evidence="10">2.3.1.35</ecNumber>
        </recommendedName>
        <alternativeName>
            <fullName evidence="10">Ornithine acetyltransferase</fullName>
            <shortName evidence="10">OATase</shortName>
        </alternativeName>
        <alternativeName>
            <fullName evidence="10">Ornithine transacetylase</fullName>
        </alternativeName>
    </domain>
    <domain>
        <recommendedName>
            <fullName evidence="10">Amino-acid acetyltransferase</fullName>
            <ecNumber evidence="10">2.3.1.1</ecNumber>
        </recommendedName>
        <alternativeName>
            <fullName evidence="10">N-acetylglutamate synthase</fullName>
            <shortName evidence="10">AGSase</shortName>
        </alternativeName>
    </domain>
    <component>
        <recommendedName>
            <fullName evidence="10">Arginine biosynthesis bifunctional protein ArgJ alpha chain</fullName>
        </recommendedName>
    </component>
    <component>
        <recommendedName>
            <fullName evidence="10">Arginine biosynthesis bifunctional protein ArgJ beta chain</fullName>
        </recommendedName>
    </component>
</protein>
<dbReference type="InterPro" id="IPR042195">
    <property type="entry name" value="ArgJ_beta_C"/>
</dbReference>
<feature type="active site" description="Nucleophile" evidence="10">
    <location>
        <position position="190"/>
    </location>
</feature>
<dbReference type="PANTHER" id="PTHR23100:SF0">
    <property type="entry name" value="ARGININE BIOSYNTHESIS BIFUNCTIONAL PROTEIN ARGJ, MITOCHONDRIAL"/>
    <property type="match status" value="1"/>
</dbReference>
<feature type="binding site" evidence="10">
    <location>
        <position position="400"/>
    </location>
    <ligand>
        <name>substrate</name>
    </ligand>
</feature>
<comment type="pathway">
    <text evidence="10">Amino-acid biosynthesis; L-arginine biosynthesis; L-ornithine and N-acetyl-L-glutamate from L-glutamate and N(2)-acetyl-L-ornithine (cyclic): step 1/1.</text>
</comment>
<evidence type="ECO:0000256" key="3">
    <source>
        <dbReference type="ARBA" id="ARBA00011475"/>
    </source>
</evidence>
<keyword evidence="5 10" id="KW-0055">Arginine biosynthesis</keyword>
<evidence type="ECO:0000256" key="2">
    <source>
        <dbReference type="ARBA" id="ARBA00006774"/>
    </source>
</evidence>
<accession>A0A918RRF6</accession>
<feature type="site" description="Involved in the stabilization of negative charge on the oxyanion by the formation of the oxyanion hole" evidence="10">
    <location>
        <position position="117"/>
    </location>
</feature>
<evidence type="ECO:0000256" key="5">
    <source>
        <dbReference type="ARBA" id="ARBA00022571"/>
    </source>
</evidence>
<name>A0A918RRF6_9GAMM</name>
<dbReference type="FunFam" id="3.60.70.12:FF:000001">
    <property type="entry name" value="Arginine biosynthesis bifunctional protein ArgJ, chloroplastic"/>
    <property type="match status" value="1"/>
</dbReference>
<keyword evidence="9 10" id="KW-0012">Acyltransferase</keyword>
<dbReference type="PANTHER" id="PTHR23100">
    <property type="entry name" value="ARGININE BIOSYNTHESIS BIFUNCTIONAL PROTEIN ARGJ"/>
    <property type="match status" value="1"/>
</dbReference>
<evidence type="ECO:0000313" key="12">
    <source>
        <dbReference type="Proteomes" id="UP000614811"/>
    </source>
</evidence>
<dbReference type="SUPFAM" id="SSF56266">
    <property type="entry name" value="DmpA/ArgJ-like"/>
    <property type="match status" value="1"/>
</dbReference>
<evidence type="ECO:0000256" key="7">
    <source>
        <dbReference type="ARBA" id="ARBA00022679"/>
    </source>
</evidence>
<evidence type="ECO:0000256" key="4">
    <source>
        <dbReference type="ARBA" id="ARBA00022490"/>
    </source>
</evidence>
<dbReference type="HAMAP" id="MF_01106">
    <property type="entry name" value="ArgJ"/>
    <property type="match status" value="1"/>
</dbReference>
<keyword evidence="12" id="KW-1185">Reference proteome</keyword>
<dbReference type="CDD" id="cd02152">
    <property type="entry name" value="OAT"/>
    <property type="match status" value="1"/>
</dbReference>
<keyword evidence="7 10" id="KW-0808">Transferase</keyword>
<keyword evidence="8 10" id="KW-0068">Autocatalytic cleavage</keyword>
<dbReference type="AlphaFoldDB" id="A0A918RRF6"/>
<keyword evidence="6 10" id="KW-0028">Amino-acid biosynthesis</keyword>
<evidence type="ECO:0000256" key="10">
    <source>
        <dbReference type="HAMAP-Rule" id="MF_01106"/>
    </source>
</evidence>
<dbReference type="GO" id="GO:0006592">
    <property type="term" value="P:ornithine biosynthetic process"/>
    <property type="evidence" value="ECO:0007669"/>
    <property type="project" value="TreeGrafter"/>
</dbReference>
<comment type="catalytic activity">
    <reaction evidence="10">
        <text>L-glutamate + acetyl-CoA = N-acetyl-L-glutamate + CoA + H(+)</text>
        <dbReference type="Rhea" id="RHEA:24292"/>
        <dbReference type="ChEBI" id="CHEBI:15378"/>
        <dbReference type="ChEBI" id="CHEBI:29985"/>
        <dbReference type="ChEBI" id="CHEBI:44337"/>
        <dbReference type="ChEBI" id="CHEBI:57287"/>
        <dbReference type="ChEBI" id="CHEBI:57288"/>
        <dbReference type="EC" id="2.3.1.1"/>
    </reaction>
</comment>
<comment type="caution">
    <text evidence="11">The sequence shown here is derived from an EMBL/GenBank/DDBJ whole genome shotgun (WGS) entry which is preliminary data.</text>
</comment>
<dbReference type="Proteomes" id="UP000614811">
    <property type="component" value="Unassembled WGS sequence"/>
</dbReference>
<proteinExistence type="inferred from homology"/>
<evidence type="ECO:0000256" key="1">
    <source>
        <dbReference type="ARBA" id="ARBA00004496"/>
    </source>
</evidence>
<feature type="site" description="Involved in the stabilization of negative charge on the oxyanion by the formation of the oxyanion hole" evidence="10">
    <location>
        <position position="116"/>
    </location>
</feature>
<keyword evidence="10" id="KW-0511">Multifunctional enzyme</keyword>
<dbReference type="EC" id="2.3.1.35" evidence="10"/>
<organism evidence="11 12">
    <name type="scientific">Arenicella chitinivorans</name>
    <dbReference type="NCBI Taxonomy" id="1329800"/>
    <lineage>
        <taxon>Bacteria</taxon>
        <taxon>Pseudomonadati</taxon>
        <taxon>Pseudomonadota</taxon>
        <taxon>Gammaproteobacteria</taxon>
        <taxon>Arenicellales</taxon>
        <taxon>Arenicellaceae</taxon>
        <taxon>Arenicella</taxon>
    </lineage>
</organism>
<dbReference type="InterPro" id="IPR002813">
    <property type="entry name" value="Arg_biosynth_ArgJ"/>
</dbReference>
<feature type="binding site" evidence="10">
    <location>
        <position position="179"/>
    </location>
    <ligand>
        <name>substrate</name>
    </ligand>
</feature>
<comment type="pathway">
    <text evidence="10">Amino-acid biosynthesis; L-arginine biosynthesis; N(2)-acetyl-L-ornithine from L-glutamate: step 1/4.</text>
</comment>
<dbReference type="Gene3D" id="3.10.20.340">
    <property type="entry name" value="ArgJ beta chain, C-terminal domain"/>
    <property type="match status" value="1"/>
</dbReference>
<dbReference type="InterPro" id="IPR016117">
    <property type="entry name" value="ArgJ-like_dom_sf"/>
</dbReference>
<feature type="binding site" evidence="10">
    <location>
        <position position="190"/>
    </location>
    <ligand>
        <name>substrate</name>
    </ligand>
</feature>
<feature type="site" description="Cleavage; by autolysis" evidence="10">
    <location>
        <begin position="189"/>
        <end position="190"/>
    </location>
</feature>
<comment type="subunit">
    <text evidence="3 10">Heterotetramer of two alpha and two beta chains.</text>
</comment>